<comment type="caution">
    <text evidence="2">The sequence shown here is derived from an EMBL/GenBank/DDBJ whole genome shotgun (WGS) entry which is preliminary data.</text>
</comment>
<feature type="region of interest" description="Disordered" evidence="1">
    <location>
        <begin position="1"/>
        <end position="76"/>
    </location>
</feature>
<dbReference type="Proteomes" id="UP001642360">
    <property type="component" value="Unassembled WGS sequence"/>
</dbReference>
<feature type="compositionally biased region" description="Basic and acidic residues" evidence="1">
    <location>
        <begin position="59"/>
        <end position="68"/>
    </location>
</feature>
<feature type="compositionally biased region" description="Polar residues" evidence="1">
    <location>
        <begin position="38"/>
        <end position="51"/>
    </location>
</feature>
<dbReference type="EMBL" id="CAUOFW020007613">
    <property type="protein sequence ID" value="CAK9179910.1"/>
    <property type="molecule type" value="Genomic_DNA"/>
</dbReference>
<evidence type="ECO:0000313" key="3">
    <source>
        <dbReference type="Proteomes" id="UP001642360"/>
    </source>
</evidence>
<reference evidence="2 3" key="1">
    <citation type="submission" date="2024-02" db="EMBL/GenBank/DDBJ databases">
        <authorList>
            <person name="Vignale AGUSTIN F."/>
            <person name="Sosa J E."/>
            <person name="Modenutti C."/>
        </authorList>
    </citation>
    <scope>NUCLEOTIDE SEQUENCE [LARGE SCALE GENOMIC DNA]</scope>
</reference>
<feature type="compositionally biased region" description="Low complexity" evidence="1">
    <location>
        <begin position="15"/>
        <end position="32"/>
    </location>
</feature>
<protein>
    <submittedName>
        <fullName evidence="2">Uncharacterized protein</fullName>
    </submittedName>
</protein>
<name>A0ABC8UFV9_9AQUA</name>
<accession>A0ABC8UFV9</accession>
<sequence length="123" mass="13535">MAPQHCQNAKQLSFQLQDQGSSSTQSSGQSYSEVASLGESNPYGQSITSMGSGYKGTHGKPEDSHIKPDLSMVTPNYISPPPQVDYRQSFAYIPLSYPDPYYHRLAAAYGPQSMEYDGQMTKE</sequence>
<evidence type="ECO:0000313" key="2">
    <source>
        <dbReference type="EMBL" id="CAK9179910.1"/>
    </source>
</evidence>
<proteinExistence type="predicted"/>
<evidence type="ECO:0000256" key="1">
    <source>
        <dbReference type="SAM" id="MobiDB-lite"/>
    </source>
</evidence>
<organism evidence="2 3">
    <name type="scientific">Ilex paraguariensis</name>
    <name type="common">yerba mate</name>
    <dbReference type="NCBI Taxonomy" id="185542"/>
    <lineage>
        <taxon>Eukaryota</taxon>
        <taxon>Viridiplantae</taxon>
        <taxon>Streptophyta</taxon>
        <taxon>Embryophyta</taxon>
        <taxon>Tracheophyta</taxon>
        <taxon>Spermatophyta</taxon>
        <taxon>Magnoliopsida</taxon>
        <taxon>eudicotyledons</taxon>
        <taxon>Gunneridae</taxon>
        <taxon>Pentapetalae</taxon>
        <taxon>asterids</taxon>
        <taxon>campanulids</taxon>
        <taxon>Aquifoliales</taxon>
        <taxon>Aquifoliaceae</taxon>
        <taxon>Ilex</taxon>
    </lineage>
</organism>
<gene>
    <name evidence="2" type="ORF">ILEXP_LOCUS49857</name>
</gene>
<keyword evidence="3" id="KW-1185">Reference proteome</keyword>
<dbReference type="AlphaFoldDB" id="A0ABC8UFV9"/>
<feature type="compositionally biased region" description="Polar residues" evidence="1">
    <location>
        <begin position="1"/>
        <end position="14"/>
    </location>
</feature>